<evidence type="ECO:0000313" key="7">
    <source>
        <dbReference type="Proteomes" id="UP000295058"/>
    </source>
</evidence>
<dbReference type="InterPro" id="IPR003825">
    <property type="entry name" value="Colicin-V_CvpA"/>
</dbReference>
<feature type="transmembrane region" description="Helical" evidence="5">
    <location>
        <begin position="76"/>
        <end position="95"/>
    </location>
</feature>
<sequence>MRGNQEGFGTNMMVWIDFVILGIIGLSALISLVRGFVKEAMSLATWVTAFFIASRFYADLAVFLDITDPLFRNGAAIAILFVLTLILGALVNYIIGELVIRTGLSGTDRVLGVCFGAVRGVFIVAALLLFSDTMTAFSHSPWWKESVLIPEFGIVIQWFFNMLQNSSSFLPPKL</sequence>
<dbReference type="Pfam" id="PF02674">
    <property type="entry name" value="Colicin_V"/>
    <property type="match status" value="1"/>
</dbReference>
<gene>
    <name evidence="6" type="ORF">LY04_00282</name>
</gene>
<proteinExistence type="predicted"/>
<comment type="subcellular location">
    <subcellularLocation>
        <location evidence="1">Membrane</location>
        <topology evidence="1">Multi-pass membrane protein</topology>
    </subcellularLocation>
</comment>
<keyword evidence="4 5" id="KW-0472">Membrane</keyword>
<feature type="transmembrane region" description="Helical" evidence="5">
    <location>
        <begin position="43"/>
        <end position="64"/>
    </location>
</feature>
<evidence type="ECO:0000256" key="3">
    <source>
        <dbReference type="ARBA" id="ARBA00022989"/>
    </source>
</evidence>
<evidence type="ECO:0000256" key="2">
    <source>
        <dbReference type="ARBA" id="ARBA00022692"/>
    </source>
</evidence>
<dbReference type="PANTHER" id="PTHR36926">
    <property type="entry name" value="COLICIN V PRODUCTION PROTEIN"/>
    <property type="match status" value="1"/>
</dbReference>
<reference evidence="6 7" key="1">
    <citation type="submission" date="2019-03" db="EMBL/GenBank/DDBJ databases">
        <title>Genomic Encyclopedia of Archaeal and Bacterial Type Strains, Phase II (KMG-II): from individual species to whole genera.</title>
        <authorList>
            <person name="Goeker M."/>
        </authorList>
    </citation>
    <scope>NUCLEOTIDE SEQUENCE [LARGE SCALE GENOMIC DNA]</scope>
    <source>
        <strain evidence="6 7">DSM 15594</strain>
    </source>
</reference>
<dbReference type="InterPro" id="IPR052719">
    <property type="entry name" value="CvpA-like"/>
</dbReference>
<dbReference type="EMBL" id="SODO01000001">
    <property type="protein sequence ID" value="TDW62227.1"/>
    <property type="molecule type" value="Genomic_DNA"/>
</dbReference>
<accession>A0ABY2F2U3</accession>
<dbReference type="Proteomes" id="UP000295058">
    <property type="component" value="Unassembled WGS sequence"/>
</dbReference>
<evidence type="ECO:0000313" key="6">
    <source>
        <dbReference type="EMBL" id="TDW62227.1"/>
    </source>
</evidence>
<evidence type="ECO:0000256" key="4">
    <source>
        <dbReference type="ARBA" id="ARBA00023136"/>
    </source>
</evidence>
<organism evidence="6 7">
    <name type="scientific">Oceanimonas baumannii</name>
    <dbReference type="NCBI Taxonomy" id="129578"/>
    <lineage>
        <taxon>Bacteria</taxon>
        <taxon>Pseudomonadati</taxon>
        <taxon>Pseudomonadota</taxon>
        <taxon>Gammaproteobacteria</taxon>
        <taxon>Aeromonadales</taxon>
        <taxon>Aeromonadaceae</taxon>
        <taxon>Oceanimonas</taxon>
    </lineage>
</organism>
<keyword evidence="3 5" id="KW-1133">Transmembrane helix</keyword>
<feature type="transmembrane region" description="Helical" evidence="5">
    <location>
        <begin position="110"/>
        <end position="130"/>
    </location>
</feature>
<evidence type="ECO:0000256" key="1">
    <source>
        <dbReference type="ARBA" id="ARBA00004141"/>
    </source>
</evidence>
<name>A0ABY2F2U3_9GAMM</name>
<comment type="caution">
    <text evidence="6">The sequence shown here is derived from an EMBL/GenBank/DDBJ whole genome shotgun (WGS) entry which is preliminary data.</text>
</comment>
<protein>
    <submittedName>
        <fullName evidence="6">Membrane protein required for colicin V production</fullName>
    </submittedName>
</protein>
<feature type="transmembrane region" description="Helical" evidence="5">
    <location>
        <begin position="12"/>
        <end position="37"/>
    </location>
</feature>
<dbReference type="PANTHER" id="PTHR36926:SF1">
    <property type="entry name" value="COLICIN V PRODUCTION PROTEIN"/>
    <property type="match status" value="1"/>
</dbReference>
<keyword evidence="7" id="KW-1185">Reference proteome</keyword>
<evidence type="ECO:0000256" key="5">
    <source>
        <dbReference type="SAM" id="Phobius"/>
    </source>
</evidence>
<keyword evidence="2 5" id="KW-0812">Transmembrane</keyword>